<proteinExistence type="predicted"/>
<dbReference type="GO" id="GO:0018104">
    <property type="term" value="P:peptidoglycan-protein cross-linking"/>
    <property type="evidence" value="ECO:0007669"/>
    <property type="project" value="TreeGrafter"/>
</dbReference>
<dbReference type="EMBL" id="VUMB01000057">
    <property type="protein sequence ID" value="MSS41875.1"/>
    <property type="molecule type" value="Genomic_DNA"/>
</dbReference>
<evidence type="ECO:0000256" key="2">
    <source>
        <dbReference type="ARBA" id="ARBA00022679"/>
    </source>
</evidence>
<evidence type="ECO:0000256" key="5">
    <source>
        <dbReference type="ARBA" id="ARBA00022984"/>
    </source>
</evidence>
<feature type="compositionally biased region" description="Basic and acidic residues" evidence="9">
    <location>
        <begin position="99"/>
        <end position="111"/>
    </location>
</feature>
<keyword evidence="3" id="KW-0677">Repeat</keyword>
<feature type="active site" description="Nucleophile" evidence="8">
    <location>
        <position position="621"/>
    </location>
</feature>
<dbReference type="GO" id="GO:0071972">
    <property type="term" value="F:peptidoglycan L,D-transpeptidase activity"/>
    <property type="evidence" value="ECO:0007669"/>
    <property type="project" value="TreeGrafter"/>
</dbReference>
<dbReference type="SUPFAM" id="SSF69360">
    <property type="entry name" value="Cell wall binding repeat"/>
    <property type="match status" value="3"/>
</dbReference>
<keyword evidence="10" id="KW-0732">Signal</keyword>
<keyword evidence="6 8" id="KW-0961">Cell wall biogenesis/degradation</keyword>
<dbReference type="Pfam" id="PF01473">
    <property type="entry name" value="Choline_bind_1"/>
    <property type="match status" value="6"/>
</dbReference>
<dbReference type="PANTHER" id="PTHR30582">
    <property type="entry name" value="L,D-TRANSPEPTIDASE"/>
    <property type="match status" value="1"/>
</dbReference>
<dbReference type="Gene3D" id="2.10.270.10">
    <property type="entry name" value="Cholin Binding"/>
    <property type="match status" value="5"/>
</dbReference>
<accession>A0A844FD69</accession>
<evidence type="ECO:0000313" key="13">
    <source>
        <dbReference type="Proteomes" id="UP000462363"/>
    </source>
</evidence>
<keyword evidence="2" id="KW-0808">Transferase</keyword>
<keyword evidence="5 8" id="KW-0573">Peptidoglycan synthesis</keyword>
<dbReference type="SUPFAM" id="SSF141523">
    <property type="entry name" value="L,D-transpeptidase catalytic domain-like"/>
    <property type="match status" value="1"/>
</dbReference>
<feature type="chain" id="PRO_5032974287" evidence="10">
    <location>
        <begin position="27"/>
        <end position="645"/>
    </location>
</feature>
<keyword evidence="4 8" id="KW-0133">Cell shape</keyword>
<dbReference type="GO" id="GO:0071555">
    <property type="term" value="P:cell wall organization"/>
    <property type="evidence" value="ECO:0007669"/>
    <property type="project" value="UniProtKB-UniRule"/>
</dbReference>
<feature type="repeat" description="Cell wall-binding" evidence="7">
    <location>
        <begin position="421"/>
        <end position="440"/>
    </location>
</feature>
<dbReference type="Pfam" id="PF03734">
    <property type="entry name" value="YkuD"/>
    <property type="match status" value="1"/>
</dbReference>
<feature type="compositionally biased region" description="Acidic residues" evidence="9">
    <location>
        <begin position="50"/>
        <end position="65"/>
    </location>
</feature>
<dbReference type="Pfam" id="PF19127">
    <property type="entry name" value="Choline_bind_3"/>
    <property type="match status" value="2"/>
</dbReference>
<organism evidence="12 13">
    <name type="scientific">Clostridium scindens (strain JCM 10418 / VPI 12708)</name>
    <dbReference type="NCBI Taxonomy" id="29347"/>
    <lineage>
        <taxon>Bacteria</taxon>
        <taxon>Bacillati</taxon>
        <taxon>Bacillota</taxon>
        <taxon>Clostridia</taxon>
        <taxon>Lachnospirales</taxon>
        <taxon>Lachnospiraceae</taxon>
    </lineage>
</organism>
<dbReference type="Proteomes" id="UP000462363">
    <property type="component" value="Unassembled WGS sequence"/>
</dbReference>
<evidence type="ECO:0000256" key="4">
    <source>
        <dbReference type="ARBA" id="ARBA00022960"/>
    </source>
</evidence>
<comment type="pathway">
    <text evidence="1 8">Cell wall biogenesis; peptidoglycan biosynthesis.</text>
</comment>
<dbReference type="InterPro" id="IPR038063">
    <property type="entry name" value="Transpep_catalytic_dom"/>
</dbReference>
<feature type="compositionally biased region" description="Acidic residues" evidence="9">
    <location>
        <begin position="72"/>
        <end position="98"/>
    </location>
</feature>
<dbReference type="GO" id="GO:0008360">
    <property type="term" value="P:regulation of cell shape"/>
    <property type="evidence" value="ECO:0007669"/>
    <property type="project" value="UniProtKB-UniRule"/>
</dbReference>
<dbReference type="AlphaFoldDB" id="A0A844FD69"/>
<evidence type="ECO:0000256" key="1">
    <source>
        <dbReference type="ARBA" id="ARBA00004752"/>
    </source>
</evidence>
<dbReference type="PROSITE" id="PS52029">
    <property type="entry name" value="LD_TPASE"/>
    <property type="match status" value="1"/>
</dbReference>
<feature type="signal peptide" evidence="10">
    <location>
        <begin position="1"/>
        <end position="26"/>
    </location>
</feature>
<gene>
    <name evidence="12" type="ORF">FYJ37_16515</name>
</gene>
<comment type="caution">
    <text evidence="12">The sequence shown here is derived from an EMBL/GenBank/DDBJ whole genome shotgun (WGS) entry which is preliminary data.</text>
</comment>
<evidence type="ECO:0000313" key="12">
    <source>
        <dbReference type="EMBL" id="MSS41875.1"/>
    </source>
</evidence>
<dbReference type="Gene3D" id="2.40.440.10">
    <property type="entry name" value="L,D-transpeptidase catalytic domain-like"/>
    <property type="match status" value="1"/>
</dbReference>
<name>A0A844FD69_CLOSV</name>
<evidence type="ECO:0000256" key="9">
    <source>
        <dbReference type="SAM" id="MobiDB-lite"/>
    </source>
</evidence>
<feature type="repeat" description="Cell wall-binding" evidence="7">
    <location>
        <begin position="441"/>
        <end position="460"/>
    </location>
</feature>
<sequence>MKRKNLKKWAALLCVALLQPSLIGYAAEEVGQEERIVLEETMENPAAFDETAEMPGDDVTIEDAGETVVDTGNEEETEAPDGSEEPDTETDESEEPDAEPDKPEKPKQPEEEIHYGWYQDAEKDWYYYNASGKKVSGWVYLNGAWYYLDGANEEKPGVMAADCKKKINGAYYFFDASGAMRTGWVQRPEGWYYAGRSGAMATGWQLLGAWYYLDADNEEYPGLMAGNCKMDIAGAYYFFDVSGAMRTGWVRRPEGWYYAGGSGAIAVGWQLVNGSWYYLDRDNEEYPGLMAANCEMNIEGATYFFSGSGSMYTGWVQRPEGWYFTNGSGAKVTGWQFVNGHWYYLDADNEEYPGLMAVNCKMKIGEHEYYFNQQGAMRSGWHKDGSDWYYYDPSGLIASGWRNVGGTWYYFDPANCNKMLCGGWQKINGTWYYLHSSGAMATNWLQIGGGWYFFAGDGAMRTGWQMIGGYWYYFYSANDPHGGSEGLMARNTTIDGWRLSASGAMLTEGEMQMSLKAQPYSSNTNYLILVDRSACKVGVFSGRCGNWGMINYWNCAPGKPSTPTVSGVFKVQSKGYYFDSGAARCYWYTQFYGNYLFHSVLYNKNGTLQDGRVGMQLSHGCVRLEIGNAKWIYDNIPAGTTVVVY</sequence>
<protein>
    <submittedName>
        <fullName evidence="12">L,D-transpeptidase family protein</fullName>
    </submittedName>
</protein>
<evidence type="ECO:0000259" key="11">
    <source>
        <dbReference type="PROSITE" id="PS52029"/>
    </source>
</evidence>
<evidence type="ECO:0000256" key="10">
    <source>
        <dbReference type="SAM" id="SignalP"/>
    </source>
</evidence>
<dbReference type="PANTHER" id="PTHR30582:SF2">
    <property type="entry name" value="L,D-TRANSPEPTIDASE YCIB-RELATED"/>
    <property type="match status" value="1"/>
</dbReference>
<evidence type="ECO:0000256" key="8">
    <source>
        <dbReference type="PROSITE-ProRule" id="PRU01373"/>
    </source>
</evidence>
<dbReference type="GO" id="GO:0005576">
    <property type="term" value="C:extracellular region"/>
    <property type="evidence" value="ECO:0007669"/>
    <property type="project" value="TreeGrafter"/>
</dbReference>
<evidence type="ECO:0000256" key="3">
    <source>
        <dbReference type="ARBA" id="ARBA00022737"/>
    </source>
</evidence>
<feature type="active site" description="Proton donor/acceptor" evidence="8">
    <location>
        <position position="598"/>
    </location>
</feature>
<dbReference type="InterPro" id="IPR005490">
    <property type="entry name" value="LD_TPept_cat_dom"/>
</dbReference>
<dbReference type="UniPathway" id="UPA00219"/>
<dbReference type="GO" id="GO:0016740">
    <property type="term" value="F:transferase activity"/>
    <property type="evidence" value="ECO:0007669"/>
    <property type="project" value="UniProtKB-KW"/>
</dbReference>
<dbReference type="CDD" id="cd16913">
    <property type="entry name" value="YkuD_like"/>
    <property type="match status" value="1"/>
</dbReference>
<feature type="repeat" description="Cell wall-binding" evidence="7">
    <location>
        <begin position="332"/>
        <end position="351"/>
    </location>
</feature>
<feature type="region of interest" description="Disordered" evidence="9">
    <location>
        <begin position="47"/>
        <end position="111"/>
    </location>
</feature>
<evidence type="ECO:0000256" key="7">
    <source>
        <dbReference type="PROSITE-ProRule" id="PRU00591"/>
    </source>
</evidence>
<dbReference type="PROSITE" id="PS51170">
    <property type="entry name" value="CW"/>
    <property type="match status" value="3"/>
</dbReference>
<reference evidence="12 13" key="1">
    <citation type="submission" date="2019-08" db="EMBL/GenBank/DDBJ databases">
        <title>In-depth cultivation of the pig gut microbiome towards novel bacterial diversity and tailored functional studies.</title>
        <authorList>
            <person name="Wylensek D."/>
            <person name="Hitch T.C.A."/>
            <person name="Clavel T."/>
        </authorList>
    </citation>
    <scope>NUCLEOTIDE SEQUENCE [LARGE SCALE GENOMIC DNA]</scope>
    <source>
        <strain evidence="12 13">BL-389-WT-3D</strain>
    </source>
</reference>
<dbReference type="InterPro" id="IPR050979">
    <property type="entry name" value="LD-transpeptidase"/>
</dbReference>
<dbReference type="RefSeq" id="WP_009248901.1">
    <property type="nucleotide sequence ID" value="NZ_CAJLHJ010000001.1"/>
</dbReference>
<evidence type="ECO:0000256" key="6">
    <source>
        <dbReference type="ARBA" id="ARBA00023316"/>
    </source>
</evidence>
<feature type="domain" description="L,D-TPase catalytic" evidence="11">
    <location>
        <begin position="526"/>
        <end position="645"/>
    </location>
</feature>
<dbReference type="InterPro" id="IPR018337">
    <property type="entry name" value="Cell_wall/Cho-bd_repeat"/>
</dbReference>